<name>A0ABN0YMT7_9ACTN</name>
<evidence type="ECO:0000313" key="2">
    <source>
        <dbReference type="Proteomes" id="UP001500879"/>
    </source>
</evidence>
<comment type="caution">
    <text evidence="1">The sequence shown here is derived from an EMBL/GenBank/DDBJ whole genome shotgun (WGS) entry which is preliminary data.</text>
</comment>
<sequence length="74" mass="7933">MLGPDSVFEDGRVFENGRFHRDIATERVRFAGVGRGEPLRSVTAADDVVAAPLAVGPPVGSRTPYLATHQVSQQ</sequence>
<organism evidence="1 2">
    <name type="scientific">Streptomyces luteireticuli</name>
    <dbReference type="NCBI Taxonomy" id="173858"/>
    <lineage>
        <taxon>Bacteria</taxon>
        <taxon>Bacillati</taxon>
        <taxon>Actinomycetota</taxon>
        <taxon>Actinomycetes</taxon>
        <taxon>Kitasatosporales</taxon>
        <taxon>Streptomycetaceae</taxon>
        <taxon>Streptomyces</taxon>
    </lineage>
</organism>
<protein>
    <submittedName>
        <fullName evidence="1">Uncharacterized protein</fullName>
    </submittedName>
</protein>
<gene>
    <name evidence="1" type="ORF">GCM10010357_23230</name>
</gene>
<accession>A0ABN0YMT7</accession>
<keyword evidence="2" id="KW-1185">Reference proteome</keyword>
<reference evidence="1 2" key="1">
    <citation type="journal article" date="2019" name="Int. J. Syst. Evol. Microbiol.">
        <title>The Global Catalogue of Microorganisms (GCM) 10K type strain sequencing project: providing services to taxonomists for standard genome sequencing and annotation.</title>
        <authorList>
            <consortium name="The Broad Institute Genomics Platform"/>
            <consortium name="The Broad Institute Genome Sequencing Center for Infectious Disease"/>
            <person name="Wu L."/>
            <person name="Ma J."/>
        </authorList>
    </citation>
    <scope>NUCLEOTIDE SEQUENCE [LARGE SCALE GENOMIC DNA]</scope>
    <source>
        <strain evidence="1 2">JCM 4788</strain>
    </source>
</reference>
<proteinExistence type="predicted"/>
<dbReference type="Proteomes" id="UP001500879">
    <property type="component" value="Unassembled WGS sequence"/>
</dbReference>
<dbReference type="EMBL" id="BAAABX010000023">
    <property type="protein sequence ID" value="GAA0401509.1"/>
    <property type="molecule type" value="Genomic_DNA"/>
</dbReference>
<evidence type="ECO:0000313" key="1">
    <source>
        <dbReference type="EMBL" id="GAA0401509.1"/>
    </source>
</evidence>